<dbReference type="Proteomes" id="UP000292424">
    <property type="component" value="Chromosome"/>
</dbReference>
<dbReference type="PROSITE" id="PS51352">
    <property type="entry name" value="THIOREDOXIN_2"/>
    <property type="match status" value="1"/>
</dbReference>
<evidence type="ECO:0000259" key="6">
    <source>
        <dbReference type="PROSITE" id="PS51352"/>
    </source>
</evidence>
<proteinExistence type="predicted"/>
<keyword evidence="8" id="KW-1185">Reference proteome</keyword>
<feature type="signal peptide" evidence="5">
    <location>
        <begin position="1"/>
        <end position="20"/>
    </location>
</feature>
<protein>
    <submittedName>
        <fullName evidence="7">Redoxin domain-containing protein</fullName>
    </submittedName>
</protein>
<keyword evidence="4" id="KW-0676">Redox-active center</keyword>
<dbReference type="InterPro" id="IPR050553">
    <property type="entry name" value="Thioredoxin_ResA/DsbE_sf"/>
</dbReference>
<dbReference type="Gene3D" id="3.40.30.10">
    <property type="entry name" value="Glutaredoxin"/>
    <property type="match status" value="1"/>
</dbReference>
<dbReference type="InterPro" id="IPR013740">
    <property type="entry name" value="Redoxin"/>
</dbReference>
<dbReference type="AlphaFoldDB" id="A0A5P2FVF4"/>
<name>A0A5P2FVF4_9BACT</name>
<sequence>MKAFLGIFLLLIGFSLQSNAYDLTPGKWHAAIHREDGKNIVFTLAISKVKNQTTFSFINGKESLKTTDIQSKGDSLIVHMPVFESFFRLKIINKDSLQGDWVRNGISAETKIPFTATAKISKRFPYTTTTNAVNASGKWALNFSNDDNKPSPAIGVFQEKNHIVTGSILTPTGDYRFLEGVTSGDSILLSTFDGVHALVFAGKINIKDSTISGNMISGAKGLTAFTGKKDLNPQLPNTSEMYVKDGESGKLNFTFKDLNGKEVSINDPKFKNKVVIIDLMGSWCPNCMDETAFLSDFYKKNKARGVEVIGLAYEYTTDYERSVKSLTKFQKKFDVQYPMLITGVSVADPKRTEKTLPELTDIKMFPSTIILDKTGKVAFIDTGFEGPGTGEYYTKFVKEFDEKIDKLLK</sequence>
<dbReference type="OrthoDB" id="616241at2"/>
<dbReference type="GO" id="GO:0030313">
    <property type="term" value="C:cell envelope"/>
    <property type="evidence" value="ECO:0007669"/>
    <property type="project" value="UniProtKB-SubCell"/>
</dbReference>
<accession>A0A5P2FVF4</accession>
<dbReference type="EMBL" id="CP044016">
    <property type="protein sequence ID" value="QES87474.1"/>
    <property type="molecule type" value="Genomic_DNA"/>
</dbReference>
<evidence type="ECO:0000256" key="5">
    <source>
        <dbReference type="SAM" id="SignalP"/>
    </source>
</evidence>
<dbReference type="GO" id="GO:0017004">
    <property type="term" value="P:cytochrome complex assembly"/>
    <property type="evidence" value="ECO:0007669"/>
    <property type="project" value="UniProtKB-KW"/>
</dbReference>
<dbReference type="GO" id="GO:0016491">
    <property type="term" value="F:oxidoreductase activity"/>
    <property type="evidence" value="ECO:0007669"/>
    <property type="project" value="InterPro"/>
</dbReference>
<keyword evidence="5" id="KW-0732">Signal</keyword>
<dbReference type="Pfam" id="PF08534">
    <property type="entry name" value="Redoxin"/>
    <property type="match status" value="1"/>
</dbReference>
<evidence type="ECO:0000256" key="4">
    <source>
        <dbReference type="ARBA" id="ARBA00023284"/>
    </source>
</evidence>
<dbReference type="InterPro" id="IPR013766">
    <property type="entry name" value="Thioredoxin_domain"/>
</dbReference>
<keyword evidence="2" id="KW-0201">Cytochrome c-type biogenesis</keyword>
<dbReference type="PANTHER" id="PTHR42852">
    <property type="entry name" value="THIOL:DISULFIDE INTERCHANGE PROTEIN DSBE"/>
    <property type="match status" value="1"/>
</dbReference>
<dbReference type="InterPro" id="IPR036249">
    <property type="entry name" value="Thioredoxin-like_sf"/>
</dbReference>
<reference evidence="7 8" key="1">
    <citation type="submission" date="2019-09" db="EMBL/GenBank/DDBJ databases">
        <title>Complete genome sequence of Arachidicoccus sp. B3-10 isolated from apple orchard soil.</title>
        <authorList>
            <person name="Kim H.S."/>
            <person name="Han K.-I."/>
            <person name="Suh M.K."/>
            <person name="Lee K.C."/>
            <person name="Eom M.K."/>
            <person name="Kim J.-S."/>
            <person name="Kang S.W."/>
            <person name="Sin Y."/>
            <person name="Lee J.-S."/>
        </authorList>
    </citation>
    <scope>NUCLEOTIDE SEQUENCE [LARGE SCALE GENOMIC DNA]</scope>
    <source>
        <strain evidence="7 8">B3-10</strain>
    </source>
</reference>
<keyword evidence="3" id="KW-1015">Disulfide bond</keyword>
<organism evidence="7 8">
    <name type="scientific">Rhizosphaericola mali</name>
    <dbReference type="NCBI Taxonomy" id="2545455"/>
    <lineage>
        <taxon>Bacteria</taxon>
        <taxon>Pseudomonadati</taxon>
        <taxon>Bacteroidota</taxon>
        <taxon>Chitinophagia</taxon>
        <taxon>Chitinophagales</taxon>
        <taxon>Chitinophagaceae</taxon>
        <taxon>Rhizosphaericola</taxon>
    </lineage>
</organism>
<evidence type="ECO:0000313" key="8">
    <source>
        <dbReference type="Proteomes" id="UP000292424"/>
    </source>
</evidence>
<dbReference type="RefSeq" id="WP_131328351.1">
    <property type="nucleotide sequence ID" value="NZ_CP044016.1"/>
</dbReference>
<dbReference type="PANTHER" id="PTHR42852:SF6">
    <property type="entry name" value="THIOL:DISULFIDE INTERCHANGE PROTEIN DSBE"/>
    <property type="match status" value="1"/>
</dbReference>
<dbReference type="SUPFAM" id="SSF52833">
    <property type="entry name" value="Thioredoxin-like"/>
    <property type="match status" value="1"/>
</dbReference>
<feature type="domain" description="Thioredoxin" evidence="6">
    <location>
        <begin position="244"/>
        <end position="402"/>
    </location>
</feature>
<dbReference type="CDD" id="cd02966">
    <property type="entry name" value="TlpA_like_family"/>
    <property type="match status" value="1"/>
</dbReference>
<comment type="subcellular location">
    <subcellularLocation>
        <location evidence="1">Cell envelope</location>
    </subcellularLocation>
</comment>
<evidence type="ECO:0000256" key="3">
    <source>
        <dbReference type="ARBA" id="ARBA00023157"/>
    </source>
</evidence>
<feature type="chain" id="PRO_5024361749" evidence="5">
    <location>
        <begin position="21"/>
        <end position="409"/>
    </location>
</feature>
<evidence type="ECO:0000256" key="2">
    <source>
        <dbReference type="ARBA" id="ARBA00022748"/>
    </source>
</evidence>
<evidence type="ECO:0000256" key="1">
    <source>
        <dbReference type="ARBA" id="ARBA00004196"/>
    </source>
</evidence>
<evidence type="ECO:0000313" key="7">
    <source>
        <dbReference type="EMBL" id="QES87474.1"/>
    </source>
</evidence>
<dbReference type="KEGG" id="arac:E0W69_001945"/>
<gene>
    <name evidence="7" type="ORF">E0W69_001945</name>
</gene>